<dbReference type="PANTHER" id="PTHR45947:SF3">
    <property type="entry name" value="SULFOQUINOVOSYL TRANSFERASE SQD2"/>
    <property type="match status" value="1"/>
</dbReference>
<dbReference type="EMBL" id="BAABCV010000003">
    <property type="protein sequence ID" value="GAA4089409.1"/>
    <property type="molecule type" value="Genomic_DNA"/>
</dbReference>
<evidence type="ECO:0000259" key="1">
    <source>
        <dbReference type="Pfam" id="PF00534"/>
    </source>
</evidence>
<protein>
    <submittedName>
        <fullName evidence="2">Glycosyltransferase</fullName>
    </submittedName>
</protein>
<dbReference type="CDD" id="cd03801">
    <property type="entry name" value="GT4_PimA-like"/>
    <property type="match status" value="1"/>
</dbReference>
<dbReference type="InterPro" id="IPR001296">
    <property type="entry name" value="Glyco_trans_1"/>
</dbReference>
<dbReference type="InterPro" id="IPR050194">
    <property type="entry name" value="Glycosyltransferase_grp1"/>
</dbReference>
<organism evidence="2 3">
    <name type="scientific">Mucilaginibacter panaciglaebae</name>
    <dbReference type="NCBI Taxonomy" id="502331"/>
    <lineage>
        <taxon>Bacteria</taxon>
        <taxon>Pseudomonadati</taxon>
        <taxon>Bacteroidota</taxon>
        <taxon>Sphingobacteriia</taxon>
        <taxon>Sphingobacteriales</taxon>
        <taxon>Sphingobacteriaceae</taxon>
        <taxon>Mucilaginibacter</taxon>
    </lineage>
</organism>
<gene>
    <name evidence="2" type="ORF">GCM10022392_08380</name>
</gene>
<dbReference type="Gene3D" id="3.40.50.2000">
    <property type="entry name" value="Glycogen Phosphorylase B"/>
    <property type="match status" value="2"/>
</dbReference>
<reference evidence="3" key="1">
    <citation type="journal article" date="2019" name="Int. J. Syst. Evol. Microbiol.">
        <title>The Global Catalogue of Microorganisms (GCM) 10K type strain sequencing project: providing services to taxonomists for standard genome sequencing and annotation.</title>
        <authorList>
            <consortium name="The Broad Institute Genomics Platform"/>
            <consortium name="The Broad Institute Genome Sequencing Center for Infectious Disease"/>
            <person name="Wu L."/>
            <person name="Ma J."/>
        </authorList>
    </citation>
    <scope>NUCLEOTIDE SEQUENCE [LARGE SCALE GENOMIC DNA]</scope>
    <source>
        <strain evidence="3">JCM 17085</strain>
    </source>
</reference>
<evidence type="ECO:0000313" key="2">
    <source>
        <dbReference type="EMBL" id="GAA4089409.1"/>
    </source>
</evidence>
<dbReference type="RefSeq" id="WP_345101202.1">
    <property type="nucleotide sequence ID" value="NZ_BAABCV010000003.1"/>
</dbReference>
<dbReference type="PANTHER" id="PTHR45947">
    <property type="entry name" value="SULFOQUINOVOSYL TRANSFERASE SQD2"/>
    <property type="match status" value="1"/>
</dbReference>
<sequence length="435" mass="49428">MKVLWFSLSPGLSDAYLNNNYEGIGWIKSLEKNIQDKIDLSIAFYHDKDIAPFKLGATTYYPIKRYKNGKLTKIKRRLLNTIESPRDIQLFLQVVKEAKPDLIHIHGTESPFGLIQKYTDIPTVVSIQGTITVYRYKFFSKISWFDVLKHSDLKSLLFARTFIHVYKQFAKIASREQDIYKHSKHFIGRTAWDRRVTKILAPDAGYYHNDEILRSGFYTNKWSFKPAGKLQLFTTIWGNIYKGLETLIDCARLLDNINIEYDWHLAGIGRNDEVVSIASKGNKHQISPNIKFLGMINETALIEGLLQSHIYIATSHIENSPNSLCEALILGVPCIATNAGGTSSLMEDNKEGILIQDGDPYAMAGAIMELKDNYKKAIEYGAKARERALLRHDQLKITNDLLSIYEAILQTKHEPSPLVAVNANMPETNELLTAN</sequence>
<feature type="domain" description="Glycosyl transferase family 1" evidence="1">
    <location>
        <begin position="241"/>
        <end position="387"/>
    </location>
</feature>
<accession>A0ABP7WIX6</accession>
<dbReference type="SUPFAM" id="SSF53756">
    <property type="entry name" value="UDP-Glycosyltransferase/glycogen phosphorylase"/>
    <property type="match status" value="1"/>
</dbReference>
<proteinExistence type="predicted"/>
<keyword evidence="3" id="KW-1185">Reference proteome</keyword>
<evidence type="ECO:0000313" key="3">
    <source>
        <dbReference type="Proteomes" id="UP001500841"/>
    </source>
</evidence>
<dbReference type="Proteomes" id="UP001500841">
    <property type="component" value="Unassembled WGS sequence"/>
</dbReference>
<name>A0ABP7WIX6_9SPHI</name>
<comment type="caution">
    <text evidence="2">The sequence shown here is derived from an EMBL/GenBank/DDBJ whole genome shotgun (WGS) entry which is preliminary data.</text>
</comment>
<dbReference type="Pfam" id="PF00534">
    <property type="entry name" value="Glycos_transf_1"/>
    <property type="match status" value="1"/>
</dbReference>